<gene>
    <name evidence="4" type="ORF">UFOVP1666_170</name>
    <name evidence="1" type="ORF">UFOVP867_125</name>
    <name evidence="2" type="ORF">UFOVP913_73</name>
    <name evidence="3" type="ORF">UFOVP993_126</name>
</gene>
<dbReference type="EMBL" id="LR797534">
    <property type="protein sequence ID" value="CAB4223295.1"/>
    <property type="molecule type" value="Genomic_DNA"/>
</dbReference>
<dbReference type="EMBL" id="LR796815">
    <property type="protein sequence ID" value="CAB4168089.1"/>
    <property type="molecule type" value="Genomic_DNA"/>
</dbReference>
<evidence type="ECO:0000313" key="1">
    <source>
        <dbReference type="EMBL" id="CAB4168089.1"/>
    </source>
</evidence>
<evidence type="ECO:0000313" key="4">
    <source>
        <dbReference type="EMBL" id="CAB4223295.1"/>
    </source>
</evidence>
<proteinExistence type="predicted"/>
<dbReference type="EMBL" id="LR796858">
    <property type="protein sequence ID" value="CAB4170640.1"/>
    <property type="molecule type" value="Genomic_DNA"/>
</dbReference>
<evidence type="ECO:0000313" key="2">
    <source>
        <dbReference type="EMBL" id="CAB4170640.1"/>
    </source>
</evidence>
<evidence type="ECO:0000313" key="3">
    <source>
        <dbReference type="EMBL" id="CAB4177010.1"/>
    </source>
</evidence>
<dbReference type="EMBL" id="LR796944">
    <property type="protein sequence ID" value="CAB4177010.1"/>
    <property type="molecule type" value="Genomic_DNA"/>
</dbReference>
<organism evidence="1">
    <name type="scientific">uncultured Caudovirales phage</name>
    <dbReference type="NCBI Taxonomy" id="2100421"/>
    <lineage>
        <taxon>Viruses</taxon>
        <taxon>Duplodnaviria</taxon>
        <taxon>Heunggongvirae</taxon>
        <taxon>Uroviricota</taxon>
        <taxon>Caudoviricetes</taxon>
        <taxon>Peduoviridae</taxon>
        <taxon>Maltschvirus</taxon>
        <taxon>Maltschvirus maltsch</taxon>
    </lineage>
</organism>
<reference evidence="1" key="1">
    <citation type="submission" date="2020-04" db="EMBL/GenBank/DDBJ databases">
        <authorList>
            <person name="Chiriac C."/>
            <person name="Salcher M."/>
            <person name="Ghai R."/>
            <person name="Kavagutti S V."/>
        </authorList>
    </citation>
    <scope>NUCLEOTIDE SEQUENCE</scope>
</reference>
<name>A0A6J5P8C8_9CAUD</name>
<accession>A0A6J5P8C8</accession>
<protein>
    <submittedName>
        <fullName evidence="1">Uncharacterized protein</fullName>
    </submittedName>
</protein>
<sequence>MRQQLSVFMSEDEKKKAIVFRNKDKTFGVSYITIDVDRGSSTSRSFDILQHAEESAEDWVL</sequence>